<dbReference type="Proteomes" id="UP000043699">
    <property type="component" value="Unassembled WGS sequence"/>
</dbReference>
<dbReference type="STRING" id="1499687.BN1080_00055"/>
<evidence type="ECO:0000313" key="2">
    <source>
        <dbReference type="Proteomes" id="UP000043699"/>
    </source>
</evidence>
<proteinExistence type="predicted"/>
<protein>
    <submittedName>
        <fullName evidence="1">Uncharacterized protein</fullName>
    </submittedName>
</protein>
<reference evidence="1 2" key="1">
    <citation type="submission" date="2014-09" db="EMBL/GenBank/DDBJ databases">
        <authorList>
            <person name="Urmite Genomes Urmite Genomes"/>
        </authorList>
    </citation>
    <scope>NUCLEOTIDE SEQUENCE [LARGE SCALE GENOMIC DNA]</scope>
    <source>
        <strain evidence="1 2">ES2</strain>
    </source>
</reference>
<name>A0A098EH74_9BACL</name>
<dbReference type="AlphaFoldDB" id="A0A098EH74"/>
<sequence length="135" mass="15228">MISPGECPLRQTKNLPAITCGQALSFKVNAVHLSSTAAHKRYPCRWLDLGNPAAHEKFHLMLLPSGPDMVHGFPLRRTQTSTLRARGRPCIQTASERNSVLLERIAGYRTPLPSHLARHLLVYEYSLKKSIRKLY</sequence>
<organism evidence="1 2">
    <name type="scientific">Planococcus massiliensis</name>
    <dbReference type="NCBI Taxonomy" id="1499687"/>
    <lineage>
        <taxon>Bacteria</taxon>
        <taxon>Bacillati</taxon>
        <taxon>Bacillota</taxon>
        <taxon>Bacilli</taxon>
        <taxon>Bacillales</taxon>
        <taxon>Caryophanaceae</taxon>
        <taxon>Planococcus</taxon>
    </lineage>
</organism>
<accession>A0A098EH74</accession>
<dbReference type="AntiFam" id="ANF00028">
    <property type="entry name" value="Antisense to SRP RNA"/>
</dbReference>
<evidence type="ECO:0000313" key="1">
    <source>
        <dbReference type="EMBL" id="CEG21162.1"/>
    </source>
</evidence>
<keyword evidence="2" id="KW-1185">Reference proteome</keyword>
<dbReference type="EMBL" id="CCXS01000001">
    <property type="protein sequence ID" value="CEG21162.1"/>
    <property type="molecule type" value="Genomic_DNA"/>
</dbReference>
<gene>
    <name evidence="1" type="ORF">BN1080_00055</name>
</gene>